<feature type="transmembrane region" description="Helical" evidence="6">
    <location>
        <begin position="156"/>
        <end position="172"/>
    </location>
</feature>
<protein>
    <submittedName>
        <fullName evidence="8">ABC transporter permease</fullName>
    </submittedName>
</protein>
<keyword evidence="3 6" id="KW-0812">Transmembrane</keyword>
<reference evidence="8 9" key="1">
    <citation type="submission" date="2023-06" db="EMBL/GenBank/DDBJ databases">
        <title>Identification and characterization of horizontal gene transfer across gut microbiota members of farm animals based on homology search.</title>
        <authorList>
            <person name="Schwarzerova J."/>
            <person name="Nykrynova M."/>
            <person name="Jureckova K."/>
            <person name="Cejkova D."/>
            <person name="Rychlik I."/>
        </authorList>
    </citation>
    <scope>NUCLEOTIDE SEQUENCE [LARGE SCALE GENOMIC DNA]</scope>
    <source>
        <strain evidence="8 9">ET340</strain>
    </source>
</reference>
<evidence type="ECO:0000256" key="3">
    <source>
        <dbReference type="ARBA" id="ARBA00022692"/>
    </source>
</evidence>
<proteinExistence type="predicted"/>
<reference evidence="9" key="2">
    <citation type="submission" date="2023-06" db="EMBL/GenBank/DDBJ databases">
        <title>Identification and characterization of horizontal gene transfer across gut microbiota members of farm animals based on homology search.</title>
        <authorList>
            <person name="Zeman M."/>
            <person name="Kubasova T."/>
            <person name="Jahodarova E."/>
            <person name="Nykrynova M."/>
            <person name="Rychlik I."/>
        </authorList>
    </citation>
    <scope>NUCLEOTIDE SEQUENCE [LARGE SCALE GENOMIC DNA]</scope>
    <source>
        <strain evidence="9">ET340</strain>
    </source>
</reference>
<feature type="transmembrane region" description="Helical" evidence="6">
    <location>
        <begin position="47"/>
        <end position="65"/>
    </location>
</feature>
<dbReference type="RefSeq" id="WP_289599902.1">
    <property type="nucleotide sequence ID" value="NZ_JAUDCL010000013.1"/>
</dbReference>
<dbReference type="InterPro" id="IPR013525">
    <property type="entry name" value="ABC2_TM"/>
</dbReference>
<reference evidence="8 9" key="3">
    <citation type="submission" date="2023-06" db="EMBL/GenBank/DDBJ databases">
        <authorList>
            <person name="Zeman M."/>
            <person name="Kubasova T."/>
            <person name="Jahodarova E."/>
            <person name="Nykrynova M."/>
            <person name="Rychlik I."/>
        </authorList>
    </citation>
    <scope>NUCLEOTIDE SEQUENCE [LARGE SCALE GENOMIC DNA]</scope>
    <source>
        <strain evidence="8 9">ET340</strain>
    </source>
</reference>
<feature type="transmembrane region" description="Helical" evidence="6">
    <location>
        <begin position="263"/>
        <end position="281"/>
    </location>
</feature>
<comment type="caution">
    <text evidence="8">The sequence shown here is derived from an EMBL/GenBank/DDBJ whole genome shotgun (WGS) entry which is preliminary data.</text>
</comment>
<feature type="transmembrane region" description="Helical" evidence="6">
    <location>
        <begin position="12"/>
        <end position="35"/>
    </location>
</feature>
<evidence type="ECO:0000313" key="9">
    <source>
        <dbReference type="Proteomes" id="UP001529380"/>
    </source>
</evidence>
<feature type="transmembrane region" description="Helical" evidence="6">
    <location>
        <begin position="178"/>
        <end position="201"/>
    </location>
</feature>
<feature type="transmembrane region" description="Helical" evidence="6">
    <location>
        <begin position="208"/>
        <end position="226"/>
    </location>
</feature>
<dbReference type="EMBL" id="JAUDCL010000013">
    <property type="protein sequence ID" value="MDM8201361.1"/>
    <property type="molecule type" value="Genomic_DNA"/>
</dbReference>
<dbReference type="PANTHER" id="PTHR30294">
    <property type="entry name" value="MEMBRANE COMPONENT OF ABC TRANSPORTER YHHJ-RELATED"/>
    <property type="match status" value="1"/>
</dbReference>
<keyword evidence="9" id="KW-1185">Reference proteome</keyword>
<organism evidence="8 9">
    <name type="scientific">Allofournierella massiliensis</name>
    <dbReference type="NCBI Taxonomy" id="1650663"/>
    <lineage>
        <taxon>Bacteria</taxon>
        <taxon>Bacillati</taxon>
        <taxon>Bacillota</taxon>
        <taxon>Clostridia</taxon>
        <taxon>Eubacteriales</taxon>
        <taxon>Oscillospiraceae</taxon>
        <taxon>Allofournierella</taxon>
    </lineage>
</organism>
<evidence type="ECO:0000256" key="6">
    <source>
        <dbReference type="SAM" id="Phobius"/>
    </source>
</evidence>
<keyword evidence="2" id="KW-1003">Cell membrane</keyword>
<keyword evidence="5 6" id="KW-0472">Membrane</keyword>
<accession>A0ABT7UR50</accession>
<dbReference type="Pfam" id="PF12698">
    <property type="entry name" value="ABC2_membrane_3"/>
    <property type="match status" value="1"/>
</dbReference>
<gene>
    <name evidence="8" type="ORF">QUW08_08675</name>
</gene>
<evidence type="ECO:0000256" key="4">
    <source>
        <dbReference type="ARBA" id="ARBA00022989"/>
    </source>
</evidence>
<evidence type="ECO:0000313" key="8">
    <source>
        <dbReference type="EMBL" id="MDM8201361.1"/>
    </source>
</evidence>
<dbReference type="PANTHER" id="PTHR30294:SF29">
    <property type="entry name" value="MULTIDRUG ABC TRANSPORTER PERMEASE YBHS-RELATED"/>
    <property type="match status" value="1"/>
</dbReference>
<evidence type="ECO:0000256" key="1">
    <source>
        <dbReference type="ARBA" id="ARBA00004651"/>
    </source>
</evidence>
<evidence type="ECO:0000259" key="7">
    <source>
        <dbReference type="Pfam" id="PF12698"/>
    </source>
</evidence>
<feature type="transmembrane region" description="Helical" evidence="6">
    <location>
        <begin position="125"/>
        <end position="149"/>
    </location>
</feature>
<feature type="transmembrane region" description="Helical" evidence="6">
    <location>
        <begin position="95"/>
        <end position="119"/>
    </location>
</feature>
<evidence type="ECO:0000256" key="5">
    <source>
        <dbReference type="ARBA" id="ARBA00023136"/>
    </source>
</evidence>
<evidence type="ECO:0000256" key="2">
    <source>
        <dbReference type="ARBA" id="ARBA00022475"/>
    </source>
</evidence>
<keyword evidence="4 6" id="KW-1133">Transmembrane helix</keyword>
<sequence length="287" mass="31027">MIAIFKREFKSYYSGMMGWLLTGVMLLFGGLYFTAANLQGGYTNFTISLYSFVIVLLIFIPLLCMRSFAEEKRSKTDQLLLTSPVSVSGIVMGKYLALLAMFAVPVAIFSLYPLIMLMLGGVDLVASYAGILGYFFMGAACIAVCMYLSTLTENQIIAALSGFGVLLVAYLLPSIQTLFTTGSGLAMAAFVVILLAVSVIVGLRSRSLTLGAGVFLVGFVLLTILFNTKSAALTSAFTSVLGALALFEPFLEFVNGLFSVTALVYYLGVIVLFLFLTGQALEKRRWN</sequence>
<dbReference type="InterPro" id="IPR051449">
    <property type="entry name" value="ABC-2_transporter_component"/>
</dbReference>
<dbReference type="Proteomes" id="UP001529380">
    <property type="component" value="Unassembled WGS sequence"/>
</dbReference>
<feature type="domain" description="ABC-2 type transporter transmembrane" evidence="7">
    <location>
        <begin position="39"/>
        <end position="171"/>
    </location>
</feature>
<comment type="subcellular location">
    <subcellularLocation>
        <location evidence="1">Cell membrane</location>
        <topology evidence="1">Multi-pass membrane protein</topology>
    </subcellularLocation>
</comment>
<name>A0ABT7UR50_9FIRM</name>